<dbReference type="AlphaFoldDB" id="A0A5M9J7B1"/>
<dbReference type="Proteomes" id="UP000322873">
    <property type="component" value="Unassembled WGS sequence"/>
</dbReference>
<proteinExistence type="predicted"/>
<sequence length="67" mass="7800">MLVTTTPQPQPQPQPQSSPLCFLKYSIMILIHSSTKRKYHLSANLNYYQYHSSHTKQRCSSDQSIIF</sequence>
<evidence type="ECO:0000313" key="1">
    <source>
        <dbReference type="EMBL" id="KAA8564153.1"/>
    </source>
</evidence>
<reference evidence="1 2" key="1">
    <citation type="submission" date="2019-06" db="EMBL/GenBank/DDBJ databases">
        <title>Genome Sequence of the Brown Rot Fungal Pathogen Monilinia fructicola.</title>
        <authorList>
            <person name="De Miccolis Angelini R.M."/>
            <person name="Landi L."/>
            <person name="Abate D."/>
            <person name="Pollastro S."/>
            <person name="Romanazzi G."/>
            <person name="Faretra F."/>
        </authorList>
    </citation>
    <scope>NUCLEOTIDE SEQUENCE [LARGE SCALE GENOMIC DNA]</scope>
    <source>
        <strain evidence="1 2">Mfrc123</strain>
    </source>
</reference>
<evidence type="ECO:0000313" key="2">
    <source>
        <dbReference type="Proteomes" id="UP000322873"/>
    </source>
</evidence>
<keyword evidence="2" id="KW-1185">Reference proteome</keyword>
<name>A0A5M9J7B1_MONFR</name>
<organism evidence="1 2">
    <name type="scientific">Monilinia fructicola</name>
    <name type="common">Brown rot fungus</name>
    <name type="synonym">Ciboria fructicola</name>
    <dbReference type="NCBI Taxonomy" id="38448"/>
    <lineage>
        <taxon>Eukaryota</taxon>
        <taxon>Fungi</taxon>
        <taxon>Dikarya</taxon>
        <taxon>Ascomycota</taxon>
        <taxon>Pezizomycotina</taxon>
        <taxon>Leotiomycetes</taxon>
        <taxon>Helotiales</taxon>
        <taxon>Sclerotiniaceae</taxon>
        <taxon>Monilinia</taxon>
    </lineage>
</organism>
<gene>
    <name evidence="1" type="ORF">EYC84_012130</name>
</gene>
<accession>A0A5M9J7B1</accession>
<protein>
    <submittedName>
        <fullName evidence="1">Uncharacterized protein</fullName>
    </submittedName>
</protein>
<dbReference type="EMBL" id="VICG01000016">
    <property type="protein sequence ID" value="KAA8564153.1"/>
    <property type="molecule type" value="Genomic_DNA"/>
</dbReference>
<comment type="caution">
    <text evidence="1">The sequence shown here is derived from an EMBL/GenBank/DDBJ whole genome shotgun (WGS) entry which is preliminary data.</text>
</comment>